<name>A0ABM7X6Z5_9BACT</name>
<evidence type="ECO:0000313" key="2">
    <source>
        <dbReference type="EMBL" id="BDG07611.1"/>
    </source>
</evidence>
<protein>
    <submittedName>
        <fullName evidence="2">Uncharacterized protein</fullName>
    </submittedName>
</protein>
<feature type="compositionally biased region" description="Low complexity" evidence="1">
    <location>
        <begin position="84"/>
        <end position="94"/>
    </location>
</feature>
<reference evidence="3" key="1">
    <citation type="journal article" date="2022" name="Int. J. Syst. Evol. Microbiol.">
        <title>Anaeromyxobacter oryzae sp. nov., Anaeromyxobacter diazotrophicus sp. nov. and Anaeromyxobacter paludicola sp. nov., isolated from paddy soils.</title>
        <authorList>
            <person name="Itoh H."/>
            <person name="Xu Z."/>
            <person name="Mise K."/>
            <person name="Masuda Y."/>
            <person name="Ushijima N."/>
            <person name="Hayakawa C."/>
            <person name="Shiratori Y."/>
            <person name="Senoo K."/>
        </authorList>
    </citation>
    <scope>NUCLEOTIDE SEQUENCE [LARGE SCALE GENOMIC DNA]</scope>
    <source>
        <strain evidence="3">Red630</strain>
    </source>
</reference>
<gene>
    <name evidence="2" type="ORF">AMPC_07240</name>
</gene>
<dbReference type="Proteomes" id="UP001162734">
    <property type="component" value="Chromosome"/>
</dbReference>
<evidence type="ECO:0000256" key="1">
    <source>
        <dbReference type="SAM" id="MobiDB-lite"/>
    </source>
</evidence>
<dbReference type="RefSeq" id="WP_248346423.1">
    <property type="nucleotide sequence ID" value="NZ_AP025592.1"/>
</dbReference>
<sequence length="100" mass="10702">MRSEADFVFGLLDVAAARLPPHQPLSAEEKTSIRTPLEETIYKYGGNMDPAVALAIGLTMIGVNRYVCWKMLEAEKNKPPEPKAAPASSPAPHSQGAIAA</sequence>
<feature type="region of interest" description="Disordered" evidence="1">
    <location>
        <begin position="77"/>
        <end position="100"/>
    </location>
</feature>
<accession>A0ABM7X6Z5</accession>
<dbReference type="EMBL" id="AP025592">
    <property type="protein sequence ID" value="BDG07611.1"/>
    <property type="molecule type" value="Genomic_DNA"/>
</dbReference>
<keyword evidence="3" id="KW-1185">Reference proteome</keyword>
<proteinExistence type="predicted"/>
<organism evidence="2 3">
    <name type="scientific">Anaeromyxobacter paludicola</name>
    <dbReference type="NCBI Taxonomy" id="2918171"/>
    <lineage>
        <taxon>Bacteria</taxon>
        <taxon>Pseudomonadati</taxon>
        <taxon>Myxococcota</taxon>
        <taxon>Myxococcia</taxon>
        <taxon>Myxococcales</taxon>
        <taxon>Cystobacterineae</taxon>
        <taxon>Anaeromyxobacteraceae</taxon>
        <taxon>Anaeromyxobacter</taxon>
    </lineage>
</organism>
<evidence type="ECO:0000313" key="3">
    <source>
        <dbReference type="Proteomes" id="UP001162734"/>
    </source>
</evidence>